<dbReference type="EMBL" id="JAHXZN010000003">
    <property type="protein sequence ID" value="MBW6531265.1"/>
    <property type="molecule type" value="Genomic_DNA"/>
</dbReference>
<dbReference type="Proteomes" id="UP000759103">
    <property type="component" value="Unassembled WGS sequence"/>
</dbReference>
<proteinExistence type="inferred from homology"/>
<organism evidence="4 5">
    <name type="scientific">Sphingomonas citri</name>
    <dbReference type="NCBI Taxonomy" id="2862499"/>
    <lineage>
        <taxon>Bacteria</taxon>
        <taxon>Pseudomonadati</taxon>
        <taxon>Pseudomonadota</taxon>
        <taxon>Alphaproteobacteria</taxon>
        <taxon>Sphingomonadales</taxon>
        <taxon>Sphingomonadaceae</taxon>
        <taxon>Sphingomonas</taxon>
    </lineage>
</organism>
<dbReference type="InterPro" id="IPR033379">
    <property type="entry name" value="Acid_Pase_AS"/>
</dbReference>
<keyword evidence="3" id="KW-0732">Signal</keyword>
<dbReference type="RefSeq" id="WP_219748677.1">
    <property type="nucleotide sequence ID" value="NZ_JAHXZN010000003.1"/>
</dbReference>
<dbReference type="InterPro" id="IPR050645">
    <property type="entry name" value="Histidine_acid_phosphatase"/>
</dbReference>
<evidence type="ECO:0000256" key="1">
    <source>
        <dbReference type="ARBA" id="ARBA00005375"/>
    </source>
</evidence>
<comment type="similarity">
    <text evidence="1">Belongs to the histidine acid phosphatase family.</text>
</comment>
<keyword evidence="5" id="KW-1185">Reference proteome</keyword>
<dbReference type="Pfam" id="PF00328">
    <property type="entry name" value="His_Phos_2"/>
    <property type="match status" value="1"/>
</dbReference>
<evidence type="ECO:0000313" key="4">
    <source>
        <dbReference type="EMBL" id="MBW6531265.1"/>
    </source>
</evidence>
<keyword evidence="2" id="KW-0378">Hydrolase</keyword>
<evidence type="ECO:0000313" key="5">
    <source>
        <dbReference type="Proteomes" id="UP000759103"/>
    </source>
</evidence>
<feature type="signal peptide" evidence="3">
    <location>
        <begin position="1"/>
        <end position="25"/>
    </location>
</feature>
<dbReference type="InterPro" id="IPR029033">
    <property type="entry name" value="His_PPase_superfam"/>
</dbReference>
<name>A0ABS7BNU0_9SPHN</name>
<protein>
    <submittedName>
        <fullName evidence="4">Histidine-type phosphatase</fullName>
    </submittedName>
</protein>
<evidence type="ECO:0000256" key="2">
    <source>
        <dbReference type="ARBA" id="ARBA00022801"/>
    </source>
</evidence>
<dbReference type="SUPFAM" id="SSF53254">
    <property type="entry name" value="Phosphoglycerate mutase-like"/>
    <property type="match status" value="1"/>
</dbReference>
<reference evidence="4 5" key="1">
    <citation type="submission" date="2021-07" db="EMBL/GenBank/DDBJ databases">
        <title>Sphingomonas sp.</title>
        <authorList>
            <person name="Feng G."/>
            <person name="Li J."/>
            <person name="Pan M."/>
        </authorList>
    </citation>
    <scope>NUCLEOTIDE SEQUENCE [LARGE SCALE GENOMIC DNA]</scope>
    <source>
        <strain evidence="4 5">RRHST34</strain>
    </source>
</reference>
<feature type="chain" id="PRO_5045565670" evidence="3">
    <location>
        <begin position="26"/>
        <end position="408"/>
    </location>
</feature>
<comment type="caution">
    <text evidence="4">The sequence shown here is derived from an EMBL/GenBank/DDBJ whole genome shotgun (WGS) entry which is preliminary data.</text>
</comment>
<dbReference type="PROSITE" id="PS00616">
    <property type="entry name" value="HIS_ACID_PHOSPHAT_1"/>
    <property type="match status" value="1"/>
</dbReference>
<evidence type="ECO:0000256" key="3">
    <source>
        <dbReference type="SAM" id="SignalP"/>
    </source>
</evidence>
<dbReference type="CDD" id="cd07061">
    <property type="entry name" value="HP_HAP_like"/>
    <property type="match status" value="1"/>
</dbReference>
<dbReference type="Gene3D" id="3.40.50.1240">
    <property type="entry name" value="Phosphoglycerate mutase-like"/>
    <property type="match status" value="2"/>
</dbReference>
<accession>A0ABS7BNU0</accession>
<dbReference type="PANTHER" id="PTHR11567:SF110">
    <property type="entry name" value="2-PHOSPHOXYLOSE PHOSPHATASE 1"/>
    <property type="match status" value="1"/>
</dbReference>
<sequence>MTGRITRWTRSLAPLALLLAAPLHAAPRGAVRPHELRVERVVALVRHGVRAPIPGEVPEGTRTDVPWPRWPVAPERLTPHGARALRNEGALARRWLDSLGLTARGHCPAPGQLSVWTNTAERTIASGAALVEGLAPGCAVPVGHRGAGEVDPLFEPLRAGAARFDPRAAIESIQAYTGGVEHMADRYRRQRAELDRALGCGDAAGCSPDAPATLRPSADGRAIELSGPIRDVSGTAQVLLLQYAEGLTARTPWARVDAASLRRLGALHAALFDVFSRPPYMAARQAGPLARRVEERLTARDGPAIELLVGHDTNVTALAAVLGVTLTAPGYAAGDVAPGGALVLELLRGRAGARFVRVTYRTQSPTQLRRLARGESVTRLPIPGCAGGPERSCPIGAFVRLLRARTAD</sequence>
<dbReference type="InterPro" id="IPR000560">
    <property type="entry name" value="His_Pase_clade-2"/>
</dbReference>
<dbReference type="PANTHER" id="PTHR11567">
    <property type="entry name" value="ACID PHOSPHATASE-RELATED"/>
    <property type="match status" value="1"/>
</dbReference>
<gene>
    <name evidence="4" type="ORF">KZ820_11015</name>
</gene>